<dbReference type="Proteomes" id="UP000834611">
    <property type="component" value="Unassembled WGS sequence"/>
</dbReference>
<sequence>MNKETATPERYYLGLATFENFWGEDLSSVVIEHYVNNLSNSRTKKYPSSQTLSNIANKAVMKDIFAFKYEIGINDSYDYWVVEITTKSGKKYRTKSSFYCSITFEDKGKVVLGVNGDFKRLYVHFPSSSDCSTAFNEV</sequence>
<gene>
    <name evidence="1" type="ORF">GHA_00845</name>
</gene>
<comment type="caution">
    <text evidence="1">The sequence shown here is derived from an EMBL/GenBank/DDBJ whole genome shotgun (WGS) entry which is preliminary data.</text>
</comment>
<reference evidence="1" key="1">
    <citation type="submission" date="2020-05" db="EMBL/GenBank/DDBJ databases">
        <authorList>
            <person name="Delgado-Blas J."/>
        </authorList>
    </citation>
    <scope>NUCLEOTIDE SEQUENCE</scope>
    <source>
        <strain evidence="1">BB1453</strain>
    </source>
</reference>
<dbReference type="AlphaFoldDB" id="A0A809S1G3"/>
<evidence type="ECO:0000313" key="1">
    <source>
        <dbReference type="EMBL" id="CAB5672807.1"/>
    </source>
</evidence>
<dbReference type="RefSeq" id="WP_226616966.1">
    <property type="nucleotide sequence ID" value="NZ_ABDWLN020000029.1"/>
</dbReference>
<dbReference type="GeneID" id="92274426"/>
<protein>
    <submittedName>
        <fullName evidence="1">Uncharacterized protein</fullName>
    </submittedName>
</protein>
<dbReference type="EMBL" id="CAHPSF010000002">
    <property type="protein sequence ID" value="CAB5672807.1"/>
    <property type="molecule type" value="Genomic_DNA"/>
</dbReference>
<name>A0A809S1G3_PRORE</name>
<proteinExistence type="predicted"/>
<evidence type="ECO:0000313" key="2">
    <source>
        <dbReference type="Proteomes" id="UP000834611"/>
    </source>
</evidence>
<accession>A0A809S1G3</accession>
<organism evidence="1 2">
    <name type="scientific">Providencia rettgeri</name>
    <dbReference type="NCBI Taxonomy" id="587"/>
    <lineage>
        <taxon>Bacteria</taxon>
        <taxon>Pseudomonadati</taxon>
        <taxon>Pseudomonadota</taxon>
        <taxon>Gammaproteobacteria</taxon>
        <taxon>Enterobacterales</taxon>
        <taxon>Morganellaceae</taxon>
        <taxon>Providencia</taxon>
    </lineage>
</organism>